<dbReference type="EMBL" id="MU003502">
    <property type="protein sequence ID" value="KAF2472415.1"/>
    <property type="molecule type" value="Genomic_DNA"/>
</dbReference>
<reference evidence="1" key="1">
    <citation type="journal article" date="2020" name="Stud. Mycol.">
        <title>101 Dothideomycetes genomes: a test case for predicting lifestyles and emergence of pathogens.</title>
        <authorList>
            <person name="Haridas S."/>
            <person name="Albert R."/>
            <person name="Binder M."/>
            <person name="Bloem J."/>
            <person name="Labutti K."/>
            <person name="Salamov A."/>
            <person name="Andreopoulos B."/>
            <person name="Baker S."/>
            <person name="Barry K."/>
            <person name="Bills G."/>
            <person name="Bluhm B."/>
            <person name="Cannon C."/>
            <person name="Castanera R."/>
            <person name="Culley D."/>
            <person name="Daum C."/>
            <person name="Ezra D."/>
            <person name="Gonzalez J."/>
            <person name="Henrissat B."/>
            <person name="Kuo A."/>
            <person name="Liang C."/>
            <person name="Lipzen A."/>
            <person name="Lutzoni F."/>
            <person name="Magnuson J."/>
            <person name="Mondo S."/>
            <person name="Nolan M."/>
            <person name="Ohm R."/>
            <person name="Pangilinan J."/>
            <person name="Park H.-J."/>
            <person name="Ramirez L."/>
            <person name="Alfaro M."/>
            <person name="Sun H."/>
            <person name="Tritt A."/>
            <person name="Yoshinaga Y."/>
            <person name="Zwiers L.-H."/>
            <person name="Turgeon B."/>
            <person name="Goodwin S."/>
            <person name="Spatafora J."/>
            <person name="Crous P."/>
            <person name="Grigoriev I."/>
        </authorList>
    </citation>
    <scope>NUCLEOTIDE SEQUENCE</scope>
    <source>
        <strain evidence="1">ATCC 200398</strain>
    </source>
</reference>
<keyword evidence="2" id="KW-1185">Reference proteome</keyword>
<gene>
    <name evidence="1" type="ORF">BDR25DRAFT_353445</name>
</gene>
<organism evidence="1 2">
    <name type="scientific">Lindgomyces ingoldianus</name>
    <dbReference type="NCBI Taxonomy" id="673940"/>
    <lineage>
        <taxon>Eukaryota</taxon>
        <taxon>Fungi</taxon>
        <taxon>Dikarya</taxon>
        <taxon>Ascomycota</taxon>
        <taxon>Pezizomycotina</taxon>
        <taxon>Dothideomycetes</taxon>
        <taxon>Pleosporomycetidae</taxon>
        <taxon>Pleosporales</taxon>
        <taxon>Lindgomycetaceae</taxon>
        <taxon>Lindgomyces</taxon>
    </lineage>
</organism>
<evidence type="ECO:0000313" key="2">
    <source>
        <dbReference type="Proteomes" id="UP000799755"/>
    </source>
</evidence>
<evidence type="ECO:0000313" key="1">
    <source>
        <dbReference type="EMBL" id="KAF2472415.1"/>
    </source>
</evidence>
<accession>A0ACB6R260</accession>
<name>A0ACB6R260_9PLEO</name>
<protein>
    <submittedName>
        <fullName evidence="1">Uncharacterized protein</fullName>
    </submittedName>
</protein>
<dbReference type="Proteomes" id="UP000799755">
    <property type="component" value="Unassembled WGS sequence"/>
</dbReference>
<sequence length="333" mass="37835">MLNKLSTIEKSTPPSKLGVGSRSCSQSNFRTSSKNAALLKERSIYLSNTIEESACIFQSSQLGDAASYLPEDDLDEAKDNARKDCKDIRDAIKKEQDDLDKRRHASRRIQQRHLGVQTGYPLDTYDFEPRTFPPEETDPSGIAPKDIKLPWYDPVRMLPLSDYYAGERDRKANEVCERMQNAQYAQSNLDRYGATYTHIRTNLHSPKQERMKQLIEAEVVLKFSITQENAGGILALLAVPIEFMLDCSFIIYANDGIQTFKEIRILSIPGPSVSQVANRKVGEWMCYIHLQGAPPLVACWKCQNQKEVWSFADITTYREPWSAPSRILKTSSK</sequence>
<proteinExistence type="predicted"/>
<comment type="caution">
    <text evidence="1">The sequence shown here is derived from an EMBL/GenBank/DDBJ whole genome shotgun (WGS) entry which is preliminary data.</text>
</comment>